<gene>
    <name evidence="2" type="ORF">BCR34DRAFT_575038</name>
</gene>
<feature type="transmembrane region" description="Helical" evidence="1">
    <location>
        <begin position="307"/>
        <end position="327"/>
    </location>
</feature>
<dbReference type="AlphaFoldDB" id="A0A1Y1YT19"/>
<accession>A0A1Y1YT19</accession>
<keyword evidence="1" id="KW-0472">Membrane</keyword>
<sequence>MAPSRVISRAEPVVVPNGVTSPPLRASRLPSSLRFPIVVVLSFSIRSMLLSTAANFLGEELGNISRREDDPYRVGGFLAYKVLVLWAGWHLNYDFLDISSLTIVANAPFAYLLTNYYQISPLTISANVLADLISVALPTFLLRRRSAVHDSKAPLPNRFLLNSFQVQTSTALMTVGTYVAVIWAALQAQQLNEFLVSHFEIPTLELAHKETPFTLIAKLLPVGLAAKGFLLNPSIGAQPASGTATPIAPFDPAVASLPETIEHNFWSFSKRTKTLIGQTAVLSAFILANTVQRVMTVRGTDVSGAAGYAGIWVVATVVTAGWSAWVADTES</sequence>
<keyword evidence="1" id="KW-0812">Transmembrane</keyword>
<evidence type="ECO:0000313" key="2">
    <source>
        <dbReference type="EMBL" id="ORY01170.1"/>
    </source>
</evidence>
<evidence type="ECO:0000256" key="1">
    <source>
        <dbReference type="SAM" id="Phobius"/>
    </source>
</evidence>
<dbReference type="EMBL" id="MCFA01000173">
    <property type="protein sequence ID" value="ORY01170.1"/>
    <property type="molecule type" value="Genomic_DNA"/>
</dbReference>
<dbReference type="OrthoDB" id="5394254at2759"/>
<name>A0A1Y1YT19_9PLEO</name>
<keyword evidence="3" id="KW-1185">Reference proteome</keyword>
<protein>
    <submittedName>
        <fullName evidence="2">Uncharacterized protein</fullName>
    </submittedName>
</protein>
<reference evidence="2 3" key="1">
    <citation type="submission" date="2016-07" db="EMBL/GenBank/DDBJ databases">
        <title>Pervasive Adenine N6-methylation of Active Genes in Fungi.</title>
        <authorList>
            <consortium name="DOE Joint Genome Institute"/>
            <person name="Mondo S.J."/>
            <person name="Dannebaum R.O."/>
            <person name="Kuo R.C."/>
            <person name="Labutti K."/>
            <person name="Haridas S."/>
            <person name="Kuo A."/>
            <person name="Salamov A."/>
            <person name="Ahrendt S.R."/>
            <person name="Lipzen A."/>
            <person name="Sullivan W."/>
            <person name="Andreopoulos W.B."/>
            <person name="Clum A."/>
            <person name="Lindquist E."/>
            <person name="Daum C."/>
            <person name="Ramamoorthy G.K."/>
            <person name="Gryganskyi A."/>
            <person name="Culley D."/>
            <person name="Magnuson J.K."/>
            <person name="James T.Y."/>
            <person name="O'Malley M.A."/>
            <person name="Stajich J.E."/>
            <person name="Spatafora J.W."/>
            <person name="Visel A."/>
            <person name="Grigoriev I.V."/>
        </authorList>
    </citation>
    <scope>NUCLEOTIDE SEQUENCE [LARGE SCALE GENOMIC DNA]</scope>
    <source>
        <strain evidence="2 3">CBS 115471</strain>
    </source>
</reference>
<evidence type="ECO:0000313" key="3">
    <source>
        <dbReference type="Proteomes" id="UP000193144"/>
    </source>
</evidence>
<dbReference type="Proteomes" id="UP000193144">
    <property type="component" value="Unassembled WGS sequence"/>
</dbReference>
<organism evidence="2 3">
    <name type="scientific">Clohesyomyces aquaticus</name>
    <dbReference type="NCBI Taxonomy" id="1231657"/>
    <lineage>
        <taxon>Eukaryota</taxon>
        <taxon>Fungi</taxon>
        <taxon>Dikarya</taxon>
        <taxon>Ascomycota</taxon>
        <taxon>Pezizomycotina</taxon>
        <taxon>Dothideomycetes</taxon>
        <taxon>Pleosporomycetidae</taxon>
        <taxon>Pleosporales</taxon>
        <taxon>Lindgomycetaceae</taxon>
        <taxon>Clohesyomyces</taxon>
    </lineage>
</organism>
<keyword evidence="1" id="KW-1133">Transmembrane helix</keyword>
<comment type="caution">
    <text evidence="2">The sequence shown here is derived from an EMBL/GenBank/DDBJ whole genome shotgun (WGS) entry which is preliminary data.</text>
</comment>
<proteinExistence type="predicted"/>
<feature type="transmembrane region" description="Helical" evidence="1">
    <location>
        <begin position="275"/>
        <end position="295"/>
    </location>
</feature>